<dbReference type="NCBIfam" id="TIGR00229">
    <property type="entry name" value="sensory_box"/>
    <property type="match status" value="3"/>
</dbReference>
<dbReference type="Pfam" id="PF00512">
    <property type="entry name" value="HisKA"/>
    <property type="match status" value="1"/>
</dbReference>
<dbReference type="PROSITE" id="PS50113">
    <property type="entry name" value="PAC"/>
    <property type="match status" value="1"/>
</dbReference>
<dbReference type="SUPFAM" id="SSF47384">
    <property type="entry name" value="Homodimeric domain of signal transducing histidine kinase"/>
    <property type="match status" value="1"/>
</dbReference>
<evidence type="ECO:0000256" key="2">
    <source>
        <dbReference type="ARBA" id="ARBA00012438"/>
    </source>
</evidence>
<dbReference type="InterPro" id="IPR011006">
    <property type="entry name" value="CheY-like_superfamily"/>
</dbReference>
<dbReference type="Gene3D" id="3.40.50.2300">
    <property type="match status" value="1"/>
</dbReference>
<evidence type="ECO:0000259" key="13">
    <source>
        <dbReference type="PROSITE" id="PS50109"/>
    </source>
</evidence>
<dbReference type="CDD" id="cd00130">
    <property type="entry name" value="PAS"/>
    <property type="match status" value="4"/>
</dbReference>
<dbReference type="Pfam" id="PF13426">
    <property type="entry name" value="PAS_9"/>
    <property type="match status" value="2"/>
</dbReference>
<dbReference type="PATRIC" id="fig|1365250.3.peg.724"/>
<feature type="coiled-coil region" evidence="12">
    <location>
        <begin position="142"/>
        <end position="176"/>
    </location>
</feature>
<dbReference type="Gene3D" id="3.30.565.10">
    <property type="entry name" value="Histidine kinase-like ATPase, C-terminal domain"/>
    <property type="match status" value="1"/>
</dbReference>
<feature type="coiled-coil region" evidence="12">
    <location>
        <begin position="552"/>
        <end position="579"/>
    </location>
</feature>
<dbReference type="InterPro" id="IPR000700">
    <property type="entry name" value="PAS-assoc_C"/>
</dbReference>
<keyword evidence="18" id="KW-1185">Reference proteome</keyword>
<evidence type="ECO:0000313" key="18">
    <source>
        <dbReference type="Proteomes" id="UP000076643"/>
    </source>
</evidence>
<reference evidence="17 18" key="1">
    <citation type="submission" date="2013-07" db="EMBL/GenBank/DDBJ databases">
        <title>Comparative Genomic and Metabolomic Analysis of Twelve Strains of Pseudoalteromonas luteoviolacea.</title>
        <authorList>
            <person name="Vynne N.G."/>
            <person name="Mansson M."/>
            <person name="Gram L."/>
        </authorList>
    </citation>
    <scope>NUCLEOTIDE SEQUENCE [LARGE SCALE GENOMIC DNA]</scope>
    <source>
        <strain evidence="17 18">DSM 6061</strain>
    </source>
</reference>
<dbReference type="InterPro" id="IPR003661">
    <property type="entry name" value="HisK_dim/P_dom"/>
</dbReference>
<evidence type="ECO:0000259" key="16">
    <source>
        <dbReference type="PROSITE" id="PS50113"/>
    </source>
</evidence>
<dbReference type="PROSITE" id="PS50109">
    <property type="entry name" value="HIS_KIN"/>
    <property type="match status" value="1"/>
</dbReference>
<dbReference type="GO" id="GO:0000155">
    <property type="term" value="F:phosphorelay sensor kinase activity"/>
    <property type="evidence" value="ECO:0007669"/>
    <property type="project" value="InterPro"/>
</dbReference>
<dbReference type="InterPro" id="IPR035965">
    <property type="entry name" value="PAS-like_dom_sf"/>
</dbReference>
<keyword evidence="12" id="KW-0175">Coiled coil</keyword>
<dbReference type="InterPro" id="IPR001610">
    <property type="entry name" value="PAC"/>
</dbReference>
<dbReference type="CDD" id="cd17546">
    <property type="entry name" value="REC_hyHK_CKI1_RcsC-like"/>
    <property type="match status" value="1"/>
</dbReference>
<keyword evidence="7" id="KW-0067">ATP-binding</keyword>
<dbReference type="InterPro" id="IPR001789">
    <property type="entry name" value="Sig_transdc_resp-reg_receiver"/>
</dbReference>
<dbReference type="InterPro" id="IPR036890">
    <property type="entry name" value="HATPase_C_sf"/>
</dbReference>
<gene>
    <name evidence="17" type="ORF">N475_08710</name>
</gene>
<evidence type="ECO:0000256" key="3">
    <source>
        <dbReference type="ARBA" id="ARBA00022553"/>
    </source>
</evidence>
<feature type="domain" description="PAS" evidence="15">
    <location>
        <begin position="173"/>
        <end position="245"/>
    </location>
</feature>
<evidence type="ECO:0000256" key="11">
    <source>
        <dbReference type="PROSITE-ProRule" id="PRU00169"/>
    </source>
</evidence>
<dbReference type="CDD" id="cd00082">
    <property type="entry name" value="HisKA"/>
    <property type="match status" value="1"/>
</dbReference>
<evidence type="ECO:0000256" key="6">
    <source>
        <dbReference type="ARBA" id="ARBA00022777"/>
    </source>
</evidence>
<organism evidence="17 18">
    <name type="scientific">Pseudoalteromonas luteoviolacea DSM 6061</name>
    <dbReference type="NCBI Taxonomy" id="1365250"/>
    <lineage>
        <taxon>Bacteria</taxon>
        <taxon>Pseudomonadati</taxon>
        <taxon>Pseudomonadota</taxon>
        <taxon>Gammaproteobacteria</taxon>
        <taxon>Alteromonadales</taxon>
        <taxon>Pseudoalteromonadaceae</taxon>
        <taxon>Pseudoalteromonas</taxon>
    </lineage>
</organism>
<keyword evidence="3 11" id="KW-0597">Phosphoprotein</keyword>
<evidence type="ECO:0000313" key="17">
    <source>
        <dbReference type="EMBL" id="KZN43641.1"/>
    </source>
</evidence>
<comment type="catalytic activity">
    <reaction evidence="1">
        <text>ATP + protein L-histidine = ADP + protein N-phospho-L-histidine.</text>
        <dbReference type="EC" id="2.7.13.3"/>
    </reaction>
</comment>
<dbReference type="Pfam" id="PF02518">
    <property type="entry name" value="HATPase_c"/>
    <property type="match status" value="1"/>
</dbReference>
<dbReference type="SUPFAM" id="SSF52172">
    <property type="entry name" value="CheY-like"/>
    <property type="match status" value="1"/>
</dbReference>
<dbReference type="PRINTS" id="PR00344">
    <property type="entry name" value="BCTRLSENSOR"/>
</dbReference>
<dbReference type="Pfam" id="PF08447">
    <property type="entry name" value="PAS_3"/>
    <property type="match status" value="2"/>
</dbReference>
<dbReference type="EC" id="2.7.13.3" evidence="2"/>
<feature type="domain" description="PAS" evidence="15">
    <location>
        <begin position="434"/>
        <end position="506"/>
    </location>
</feature>
<dbReference type="Gene3D" id="2.10.70.100">
    <property type="match status" value="1"/>
</dbReference>
<evidence type="ECO:0000256" key="8">
    <source>
        <dbReference type="ARBA" id="ARBA00023012"/>
    </source>
</evidence>
<dbReference type="SMART" id="SM00091">
    <property type="entry name" value="PAS"/>
    <property type="match status" value="4"/>
</dbReference>
<dbReference type="SMART" id="SM00086">
    <property type="entry name" value="PAC"/>
    <property type="match status" value="4"/>
</dbReference>
<dbReference type="SMART" id="SM00388">
    <property type="entry name" value="HisKA"/>
    <property type="match status" value="1"/>
</dbReference>
<dbReference type="SMART" id="SM00448">
    <property type="entry name" value="REC"/>
    <property type="match status" value="1"/>
</dbReference>
<dbReference type="Gene3D" id="1.10.287.130">
    <property type="match status" value="1"/>
</dbReference>
<dbReference type="Pfam" id="PF00072">
    <property type="entry name" value="Response_reg"/>
    <property type="match status" value="1"/>
</dbReference>
<dbReference type="GO" id="GO:0005524">
    <property type="term" value="F:ATP binding"/>
    <property type="evidence" value="ECO:0007669"/>
    <property type="project" value="UniProtKB-KW"/>
</dbReference>
<dbReference type="FunFam" id="3.30.565.10:FF:000010">
    <property type="entry name" value="Sensor histidine kinase RcsC"/>
    <property type="match status" value="1"/>
</dbReference>
<dbReference type="SMART" id="SM00387">
    <property type="entry name" value="HATPase_c"/>
    <property type="match status" value="1"/>
</dbReference>
<dbReference type="RefSeq" id="WP_063358438.1">
    <property type="nucleotide sequence ID" value="NZ_AQHB01000025.1"/>
</dbReference>
<accession>A0A166YYS6</accession>
<dbReference type="InterPro" id="IPR003594">
    <property type="entry name" value="HATPase_dom"/>
</dbReference>
<dbReference type="SUPFAM" id="SSF55785">
    <property type="entry name" value="PYP-like sensor domain (PAS domain)"/>
    <property type="match status" value="4"/>
</dbReference>
<evidence type="ECO:0000256" key="7">
    <source>
        <dbReference type="ARBA" id="ARBA00022840"/>
    </source>
</evidence>
<evidence type="ECO:0000256" key="12">
    <source>
        <dbReference type="SAM" id="Coils"/>
    </source>
</evidence>
<comment type="subunit">
    <text evidence="9">At low DSF concentrations, interacts with RpfF.</text>
</comment>
<evidence type="ECO:0000256" key="9">
    <source>
        <dbReference type="ARBA" id="ARBA00064003"/>
    </source>
</evidence>
<evidence type="ECO:0000256" key="4">
    <source>
        <dbReference type="ARBA" id="ARBA00022679"/>
    </source>
</evidence>
<keyword evidence="4" id="KW-0808">Transferase</keyword>
<dbReference type="FunFam" id="1.10.287.130:FF:000002">
    <property type="entry name" value="Two-component osmosensing histidine kinase"/>
    <property type="match status" value="1"/>
</dbReference>
<evidence type="ECO:0000259" key="15">
    <source>
        <dbReference type="PROSITE" id="PS50112"/>
    </source>
</evidence>
<comment type="caution">
    <text evidence="17">The sequence shown here is derived from an EMBL/GenBank/DDBJ whole genome shotgun (WGS) entry which is preliminary data.</text>
</comment>
<dbReference type="PROSITE" id="PS50110">
    <property type="entry name" value="RESPONSE_REGULATORY"/>
    <property type="match status" value="1"/>
</dbReference>
<feature type="domain" description="Response regulatory" evidence="14">
    <location>
        <begin position="821"/>
        <end position="935"/>
    </location>
</feature>
<dbReference type="EMBL" id="AUYB01000078">
    <property type="protein sequence ID" value="KZN43641.1"/>
    <property type="molecule type" value="Genomic_DNA"/>
</dbReference>
<dbReference type="AlphaFoldDB" id="A0A166YYS6"/>
<dbReference type="InterPro" id="IPR005467">
    <property type="entry name" value="His_kinase_dom"/>
</dbReference>
<keyword evidence="5" id="KW-0547">Nucleotide-binding</keyword>
<feature type="domain" description="Histidine kinase" evidence="13">
    <location>
        <begin position="579"/>
        <end position="799"/>
    </location>
</feature>
<dbReference type="PANTHER" id="PTHR45339">
    <property type="entry name" value="HYBRID SIGNAL TRANSDUCTION HISTIDINE KINASE J"/>
    <property type="match status" value="1"/>
</dbReference>
<protein>
    <recommendedName>
        <fullName evidence="10">Sensory/regulatory protein RpfC</fullName>
        <ecNumber evidence="2">2.7.13.3</ecNumber>
    </recommendedName>
</protein>
<dbReference type="InterPro" id="IPR036097">
    <property type="entry name" value="HisK_dim/P_sf"/>
</dbReference>
<dbReference type="InterPro" id="IPR013655">
    <property type="entry name" value="PAS_fold_3"/>
</dbReference>
<dbReference type="Proteomes" id="UP000076643">
    <property type="component" value="Unassembled WGS sequence"/>
</dbReference>
<dbReference type="PROSITE" id="PS50112">
    <property type="entry name" value="PAS"/>
    <property type="match status" value="3"/>
</dbReference>
<feature type="modified residue" description="4-aspartylphosphate" evidence="11">
    <location>
        <position position="870"/>
    </location>
</feature>
<dbReference type="SUPFAM" id="SSF55874">
    <property type="entry name" value="ATPase domain of HSP90 chaperone/DNA topoisomerase II/histidine kinase"/>
    <property type="match status" value="1"/>
</dbReference>
<dbReference type="PANTHER" id="PTHR45339:SF1">
    <property type="entry name" value="HYBRID SIGNAL TRANSDUCTION HISTIDINE KINASE J"/>
    <property type="match status" value="1"/>
</dbReference>
<evidence type="ECO:0000256" key="5">
    <source>
        <dbReference type="ARBA" id="ARBA00022741"/>
    </source>
</evidence>
<evidence type="ECO:0000259" key="14">
    <source>
        <dbReference type="PROSITE" id="PS50110"/>
    </source>
</evidence>
<feature type="domain" description="PAS" evidence="15">
    <location>
        <begin position="32"/>
        <end position="76"/>
    </location>
</feature>
<evidence type="ECO:0000256" key="1">
    <source>
        <dbReference type="ARBA" id="ARBA00000085"/>
    </source>
</evidence>
<proteinExistence type="predicted"/>
<keyword evidence="6" id="KW-0418">Kinase</keyword>
<dbReference type="InterPro" id="IPR000014">
    <property type="entry name" value="PAS"/>
</dbReference>
<sequence>MSKSSDLNVTLNQAPHKDEELIFPQELSPSELLNFLKLSTELAADEVFWMKPDSEILYVNNTACEKLGYKRSELIGMRVWDWDPLFPKDVWPTLWAELKQKKHIEFESKHQTKDGVIFPVFIRGHHIPYGDEGVLFAYVTDISEKVEQEAKLKQVNEQIQKEVAIKTQELEQSNHRYDIAVEGTDVGLWSWNIETDETYWSAKFYELLGFDNGEIEASFDAWKQRLHQDDQIRVLRALEAHLNEHQKYDLEFRLRCKDNQYRWFRGKGKAEFGASEKPDHMFGSLESIQEQKALKAAYEFEQEKFKKFVNLAPIGIAINRFEDGAFEYVNDEFSHFTGYSVDELNQLDYWEITPKKYAEEEQQQLTDMIETGRYGPYQKEYIHKAGHLYPVLLSGIKISGLNGKDYIWSVVQDITKQKDIEKQLHRAKEESDANSFRMQLANDSAGIGVWEWDIKTNDLVWDEWMYRLYGVSEELFSGAYEAWEKSVHPEDLQETKTLLQDAIQGTAIYDTEFRIVRPDGVIRTMKASAEVITDEQGNALKVVGVNYDLTEKIEALETLAVAKQEAEKANRAKSDFLANMSHEIRTPMNAILGCLQLFKNAKLDNELSTILDNASFSAQSLLTIINDILDYSKIESNKLTLEQAPFSFEQILDSVKYDLDALASNKGIDFLFYIDDKFHDGWLGDLVRVKQVLLNLVSNAVKFTHKGAVSVSVSSTKLNSKEAIRVVVIDSGIGMSEDAQKRIFDRFSQADSSTSRQYGGTGLGMSITVSLVKLMGGEISLKSEVNKGTEVSVILPLERSNVEHSSQKQESVMPPDLSGMKILVAEDNKINQVLIRTMLKPCHAAVTLVENGLQAVNLVKNTAFDLVLMDIHMPEMDGVEAQRLIKSLDQSLPVVALTANVMSKDVQSYLQQGFVSHVGKPIDINNLYGVLKVLCADN</sequence>
<evidence type="ECO:0000256" key="10">
    <source>
        <dbReference type="ARBA" id="ARBA00068150"/>
    </source>
</evidence>
<dbReference type="CDD" id="cd16922">
    <property type="entry name" value="HATPase_EvgS-ArcB-TorS-like"/>
    <property type="match status" value="1"/>
</dbReference>
<dbReference type="Gene3D" id="3.30.450.20">
    <property type="entry name" value="PAS domain"/>
    <property type="match status" value="4"/>
</dbReference>
<dbReference type="InterPro" id="IPR004358">
    <property type="entry name" value="Sig_transdc_His_kin-like_C"/>
</dbReference>
<feature type="domain" description="PAC" evidence="16">
    <location>
        <begin position="509"/>
        <end position="561"/>
    </location>
</feature>
<name>A0A166YYS6_9GAMM</name>
<keyword evidence="8" id="KW-0902">Two-component regulatory system</keyword>